<organism evidence="7 8">
    <name type="scientific">Spirosoma fluviale</name>
    <dbReference type="NCBI Taxonomy" id="1597977"/>
    <lineage>
        <taxon>Bacteria</taxon>
        <taxon>Pseudomonadati</taxon>
        <taxon>Bacteroidota</taxon>
        <taxon>Cytophagia</taxon>
        <taxon>Cytophagales</taxon>
        <taxon>Cytophagaceae</taxon>
        <taxon>Spirosoma</taxon>
    </lineage>
</organism>
<keyword evidence="7" id="KW-0378">Hydrolase</keyword>
<dbReference type="Proteomes" id="UP000219452">
    <property type="component" value="Unassembled WGS sequence"/>
</dbReference>
<feature type="chain" id="PRO_5012832135" evidence="4">
    <location>
        <begin position="36"/>
        <end position="949"/>
    </location>
</feature>
<dbReference type="OrthoDB" id="9811314at2"/>
<dbReference type="GO" id="GO:0006508">
    <property type="term" value="P:proteolysis"/>
    <property type="evidence" value="ECO:0007669"/>
    <property type="project" value="UniProtKB-KW"/>
</dbReference>
<feature type="domain" description="Peptidase M16 N-terminal" evidence="5">
    <location>
        <begin position="67"/>
        <end position="213"/>
    </location>
</feature>
<evidence type="ECO:0000259" key="5">
    <source>
        <dbReference type="Pfam" id="PF00675"/>
    </source>
</evidence>
<feature type="domain" description="Peptidase M16 C-terminal" evidence="6">
    <location>
        <begin position="676"/>
        <end position="857"/>
    </location>
</feature>
<dbReference type="RefSeq" id="WP_097126055.1">
    <property type="nucleotide sequence ID" value="NZ_OCNH01000001.1"/>
</dbReference>
<dbReference type="Gene3D" id="3.30.830.10">
    <property type="entry name" value="Metalloenzyme, LuxS/M16 peptidase-like"/>
    <property type="match status" value="4"/>
</dbReference>
<keyword evidence="7" id="KW-0645">Protease</keyword>
<feature type="signal peptide" evidence="4">
    <location>
        <begin position="1"/>
        <end position="35"/>
    </location>
</feature>
<keyword evidence="8" id="KW-1185">Reference proteome</keyword>
<evidence type="ECO:0000313" key="8">
    <source>
        <dbReference type="Proteomes" id="UP000219452"/>
    </source>
</evidence>
<gene>
    <name evidence="7" type="ORF">SAMN06269250_1882</name>
</gene>
<name>A0A286FES9_9BACT</name>
<accession>A0A286FES9</accession>
<evidence type="ECO:0000313" key="7">
    <source>
        <dbReference type="EMBL" id="SOD81703.1"/>
    </source>
</evidence>
<dbReference type="PANTHER" id="PTHR11851:SF49">
    <property type="entry name" value="MITOCHONDRIAL-PROCESSING PEPTIDASE SUBUNIT ALPHA"/>
    <property type="match status" value="1"/>
</dbReference>
<dbReference type="EMBL" id="OCNH01000001">
    <property type="protein sequence ID" value="SOD81703.1"/>
    <property type="molecule type" value="Genomic_DNA"/>
</dbReference>
<evidence type="ECO:0000259" key="6">
    <source>
        <dbReference type="Pfam" id="PF05193"/>
    </source>
</evidence>
<dbReference type="GO" id="GO:0046872">
    <property type="term" value="F:metal ion binding"/>
    <property type="evidence" value="ECO:0007669"/>
    <property type="project" value="InterPro"/>
</dbReference>
<dbReference type="InterPro" id="IPR007863">
    <property type="entry name" value="Peptidase_M16_C"/>
</dbReference>
<evidence type="ECO:0000256" key="1">
    <source>
        <dbReference type="ARBA" id="ARBA00001947"/>
    </source>
</evidence>
<keyword evidence="4" id="KW-0732">Signal</keyword>
<proteinExistence type="inferred from homology"/>
<feature type="domain" description="Peptidase M16 N-terminal" evidence="5">
    <location>
        <begin position="548"/>
        <end position="650"/>
    </location>
</feature>
<dbReference type="Pfam" id="PF05193">
    <property type="entry name" value="Peptidase_M16_C"/>
    <property type="match status" value="2"/>
</dbReference>
<evidence type="ECO:0000256" key="2">
    <source>
        <dbReference type="ARBA" id="ARBA00007261"/>
    </source>
</evidence>
<dbReference type="GO" id="GO:0004222">
    <property type="term" value="F:metalloendopeptidase activity"/>
    <property type="evidence" value="ECO:0007669"/>
    <property type="project" value="InterPro"/>
</dbReference>
<dbReference type="Pfam" id="PF00675">
    <property type="entry name" value="Peptidase_M16"/>
    <property type="match status" value="2"/>
</dbReference>
<dbReference type="InterPro" id="IPR011249">
    <property type="entry name" value="Metalloenz_LuxS/M16"/>
</dbReference>
<evidence type="ECO:0000256" key="3">
    <source>
        <dbReference type="RuleBase" id="RU004447"/>
    </source>
</evidence>
<sequence length="949" mass="106090">MNYNLTQTGSFPSLRCRLKLLTATLLLGSASLTNAQTASSSAKLPEGITKTASVEGITEYQLKNGLRVLLFPDPSKPTVTVNVTYLVGSRHEGLGETGMAHLLEHMVFKGSPKHKNIMQELTEHGTWPNGTTWYDRTNYFETFSATDENLKWALDLESDRMVNSFIDKKDLETEFTVVRNEFEIGENSPQWTLEKRVLSASYLWHNYGKSTIGSKEDIERVPIESLKAFYQKYYQPDNAVLLVAGKFDEAKTLELVSQYFGPIPRPTRQLIKPYSVEPTQDGERQTTLRRVGDTQGVAAAYHTPSGSHPDYAVMDVLMDVLTNEPSGRLYKSLIENKKAAFQYGWTPALHDPGFAYFYAELRKDQSLDSARTVMLATLDEVSKKAPTTEEVDRAKTKLLKDIDLLFKNTDRLGLQLSEWIATGDWRLVFLYRDALRKVQPADVQRVAAAYFKPSNRTVGVFIPEQKPDRADVPEAPNVAALVKDYKGEAAVASGEAFDITPANIDARTKRGAEANGLKYALLPKSTRGNSVNMQIRLRYGDEKSLMNQSTAARFTAQMLERGTKTRSYQQIKDELDKLNARAYVYGSGQSATVQIEAEKDKLSAVMKIVTDFLKNPSFPQAELDKVKQEALAQIESQKQEPQAIAWKTLSRLTEPYPKGHPFYTMTFDEEIDAINKLTLADINAFYKNFYGANNATVAVVGAFDEAAVRKLIKDDLGSWKAAKPFTRIPQTLFADLKPQTQTIQTNDKTSAVFAGGLQFALRDDDPEYPAMAMANYILGEGMLNSRLASRIRVKDGLSYGVGSYVYADDNDRIGNFGSYAIYNPENGEKFDNAFREEVQKLVKDGVTADEVRAAKSAMLQERQLDRSQDGSLARKWAQYLTRNEVRTFAYDANFDKKLEALTPEQINAALKKYLDYTKLTMVKAGDFEKAAKKVADKQPASSVGGGAKN</sequence>
<dbReference type="AlphaFoldDB" id="A0A286FES9"/>
<protein>
    <submittedName>
        <fullName evidence="7">Zinc protease</fullName>
    </submittedName>
</protein>
<dbReference type="InterPro" id="IPR050361">
    <property type="entry name" value="MPP/UQCRC_Complex"/>
</dbReference>
<reference evidence="8" key="1">
    <citation type="submission" date="2017-09" db="EMBL/GenBank/DDBJ databases">
        <authorList>
            <person name="Varghese N."/>
            <person name="Submissions S."/>
        </authorList>
    </citation>
    <scope>NUCLEOTIDE SEQUENCE [LARGE SCALE GENOMIC DNA]</scope>
    <source>
        <strain evidence="8">DSM 29961</strain>
    </source>
</reference>
<feature type="domain" description="Peptidase M16 C-terminal" evidence="6">
    <location>
        <begin position="223"/>
        <end position="398"/>
    </location>
</feature>
<comment type="cofactor">
    <cofactor evidence="1">
        <name>Zn(2+)</name>
        <dbReference type="ChEBI" id="CHEBI:29105"/>
    </cofactor>
</comment>
<dbReference type="InterPro" id="IPR011765">
    <property type="entry name" value="Pept_M16_N"/>
</dbReference>
<comment type="similarity">
    <text evidence="2 3">Belongs to the peptidase M16 family.</text>
</comment>
<dbReference type="PROSITE" id="PS00143">
    <property type="entry name" value="INSULINASE"/>
    <property type="match status" value="1"/>
</dbReference>
<dbReference type="PANTHER" id="PTHR11851">
    <property type="entry name" value="METALLOPROTEASE"/>
    <property type="match status" value="1"/>
</dbReference>
<evidence type="ECO:0000256" key="4">
    <source>
        <dbReference type="SAM" id="SignalP"/>
    </source>
</evidence>
<dbReference type="InterPro" id="IPR001431">
    <property type="entry name" value="Pept_M16_Zn_BS"/>
</dbReference>
<dbReference type="SUPFAM" id="SSF63411">
    <property type="entry name" value="LuxS/MPP-like metallohydrolase"/>
    <property type="match status" value="4"/>
</dbReference>